<feature type="region of interest" description="Disordered" evidence="1">
    <location>
        <begin position="204"/>
        <end position="245"/>
    </location>
</feature>
<dbReference type="Proteomes" id="UP001596512">
    <property type="component" value="Unassembled WGS sequence"/>
</dbReference>
<evidence type="ECO:0000313" key="2">
    <source>
        <dbReference type="EMBL" id="MFC7614403.1"/>
    </source>
</evidence>
<feature type="compositionally biased region" description="Low complexity" evidence="1">
    <location>
        <begin position="210"/>
        <end position="230"/>
    </location>
</feature>
<evidence type="ECO:0000256" key="1">
    <source>
        <dbReference type="SAM" id="MobiDB-lite"/>
    </source>
</evidence>
<accession>A0ABW2TPE5</accession>
<gene>
    <name evidence="2" type="ORF">ACFQV2_13610</name>
</gene>
<evidence type="ECO:0000313" key="3">
    <source>
        <dbReference type="Proteomes" id="UP001596512"/>
    </source>
</evidence>
<protein>
    <submittedName>
        <fullName evidence="2">Uncharacterized protein</fullName>
    </submittedName>
</protein>
<comment type="caution">
    <text evidence="2">The sequence shown here is derived from an EMBL/GenBank/DDBJ whole genome shotgun (WGS) entry which is preliminary data.</text>
</comment>
<dbReference type="EMBL" id="JBHTEY010000004">
    <property type="protein sequence ID" value="MFC7614403.1"/>
    <property type="molecule type" value="Genomic_DNA"/>
</dbReference>
<keyword evidence="3" id="KW-1185">Reference proteome</keyword>
<proteinExistence type="predicted"/>
<reference evidence="3" key="1">
    <citation type="journal article" date="2019" name="Int. J. Syst. Evol. Microbiol.">
        <title>The Global Catalogue of Microorganisms (GCM) 10K type strain sequencing project: providing services to taxonomists for standard genome sequencing and annotation.</title>
        <authorList>
            <consortium name="The Broad Institute Genomics Platform"/>
            <consortium name="The Broad Institute Genome Sequencing Center for Infectious Disease"/>
            <person name="Wu L."/>
            <person name="Ma J."/>
        </authorList>
    </citation>
    <scope>NUCLEOTIDE SEQUENCE [LARGE SCALE GENOMIC DNA]</scope>
    <source>
        <strain evidence="3">JCM 17695</strain>
    </source>
</reference>
<sequence>MLSTKPSKRGGAKDVARFRWPVVIRMNPVDVRTAAEFLVQGHTGQDRAPWVALAEHLVDHPRSALADALRTPLTINLARHAFPQAGTSAEKPLDLVSAELDTPRKITTRLMSLYLDRAYSTAGVLGTRAAARATERHARERATLTWLAARLGAERDIAWWRIPREVDRGSLRMRNSLAVAACVLAITLTGYVLTKWPEPWWTGRSRRWSRSSSSGSSRRPRWSGHPPRWSGRGRRGRTSARPPASGCSVVCCSAG</sequence>
<organism evidence="2 3">
    <name type="scientific">Actinokineospora soli</name>
    <dbReference type="NCBI Taxonomy" id="1048753"/>
    <lineage>
        <taxon>Bacteria</taxon>
        <taxon>Bacillati</taxon>
        <taxon>Actinomycetota</taxon>
        <taxon>Actinomycetes</taxon>
        <taxon>Pseudonocardiales</taxon>
        <taxon>Pseudonocardiaceae</taxon>
        <taxon>Actinokineospora</taxon>
    </lineage>
</organism>
<name>A0ABW2TPE5_9PSEU</name>